<protein>
    <submittedName>
        <fullName evidence="3">Uncharacterized protein</fullName>
    </submittedName>
</protein>
<feature type="compositionally biased region" description="Basic and acidic residues" evidence="2">
    <location>
        <begin position="110"/>
        <end position="119"/>
    </location>
</feature>
<dbReference type="AlphaFoldDB" id="A0A7J6NSP3"/>
<keyword evidence="1" id="KW-0175">Coiled coil</keyword>
<reference evidence="3 4" key="1">
    <citation type="submission" date="2020-04" db="EMBL/GenBank/DDBJ databases">
        <title>Perkinsus olseni comparative genomics.</title>
        <authorList>
            <person name="Bogema D.R."/>
        </authorList>
    </citation>
    <scope>NUCLEOTIDE SEQUENCE [LARGE SCALE GENOMIC DNA]</scope>
    <source>
        <strain evidence="3">00978-12</strain>
    </source>
</reference>
<feature type="region of interest" description="Disordered" evidence="2">
    <location>
        <begin position="371"/>
        <end position="399"/>
    </location>
</feature>
<feature type="region of interest" description="Disordered" evidence="2">
    <location>
        <begin position="110"/>
        <end position="134"/>
    </location>
</feature>
<gene>
    <name evidence="3" type="ORF">FOZ60_004688</name>
</gene>
<feature type="coiled-coil region" evidence="1">
    <location>
        <begin position="422"/>
        <end position="449"/>
    </location>
</feature>
<feature type="compositionally biased region" description="Low complexity" evidence="2">
    <location>
        <begin position="389"/>
        <end position="398"/>
    </location>
</feature>
<comment type="caution">
    <text evidence="3">The sequence shown here is derived from an EMBL/GenBank/DDBJ whole genome shotgun (WGS) entry which is preliminary data.</text>
</comment>
<evidence type="ECO:0000313" key="4">
    <source>
        <dbReference type="Proteomes" id="UP000541610"/>
    </source>
</evidence>
<proteinExistence type="predicted"/>
<name>A0A7J6NSP3_PEROL</name>
<dbReference type="EMBL" id="JABANP010000203">
    <property type="protein sequence ID" value="KAF4686922.1"/>
    <property type="molecule type" value="Genomic_DNA"/>
</dbReference>
<sequence length="580" mass="64032">MMNYWRTALQPDGRAGNHRTTKKGGLDSIDASRPILCNLDEAGYWNAFSDFRAKRKEFFQRPSRNVSLSGSSPLVIAQRYPDAFNFPFSLKEYELEGAYMKHRMKLRAMRDGEKRRDGVKSATGSSREAYGNGMGLANRVPGSKALGRVGLSRAVSPQSKVIDEGLEIKLQKRGMRDFYLDPVGRFKTPSRSPPLYEQLKFRSSSDPHLASFIVQIYDKASQQCRLGFFYCTRGRVPKVSGGLYTAPAGNPSLGFAPDPPLAREPRLTDGLMFIVPDMAKLELEKEIDIFIAAVSETLQTHVRKKMANIPDEGEASDANLRIKETLADASHCIDSTDQESPQPVLLSAFPESEQQASNKIEEALEAVVASHCEDDDDTLPDNAAGGNASQQSLSSSMRQRLEHARSIESDVSRVEADLREQLRVALEEQKRLKSLVDNLTRELERSTHEEVTISPKIEIICNFAPSSDDSDNASDVKSIEGCTPHLNPQLGQNTFDCGSAGVCEHNRGIAVAAVDALMVSIADTSASSQGGVAQKIETALLPREVVLWLRPCKNRYVDAMLTLYMVHQSIRPDDAHINLG</sequence>
<dbReference type="Proteomes" id="UP000541610">
    <property type="component" value="Unassembled WGS sequence"/>
</dbReference>
<evidence type="ECO:0000256" key="2">
    <source>
        <dbReference type="SAM" id="MobiDB-lite"/>
    </source>
</evidence>
<accession>A0A7J6NSP3</accession>
<organism evidence="3 4">
    <name type="scientific">Perkinsus olseni</name>
    <name type="common">Perkinsus atlanticus</name>
    <dbReference type="NCBI Taxonomy" id="32597"/>
    <lineage>
        <taxon>Eukaryota</taxon>
        <taxon>Sar</taxon>
        <taxon>Alveolata</taxon>
        <taxon>Perkinsozoa</taxon>
        <taxon>Perkinsea</taxon>
        <taxon>Perkinsida</taxon>
        <taxon>Perkinsidae</taxon>
        <taxon>Perkinsus</taxon>
    </lineage>
</organism>
<evidence type="ECO:0000256" key="1">
    <source>
        <dbReference type="SAM" id="Coils"/>
    </source>
</evidence>
<dbReference type="OrthoDB" id="10407650at2759"/>
<evidence type="ECO:0000313" key="3">
    <source>
        <dbReference type="EMBL" id="KAF4686922.1"/>
    </source>
</evidence>